<evidence type="ECO:0000313" key="1">
    <source>
        <dbReference type="EMBL" id="KHJ94886.1"/>
    </source>
</evidence>
<organism evidence="1 2">
    <name type="scientific">Oesophagostomum dentatum</name>
    <name type="common">Nodular worm</name>
    <dbReference type="NCBI Taxonomy" id="61180"/>
    <lineage>
        <taxon>Eukaryota</taxon>
        <taxon>Metazoa</taxon>
        <taxon>Ecdysozoa</taxon>
        <taxon>Nematoda</taxon>
        <taxon>Chromadorea</taxon>
        <taxon>Rhabditida</taxon>
        <taxon>Rhabditina</taxon>
        <taxon>Rhabditomorpha</taxon>
        <taxon>Strongyloidea</taxon>
        <taxon>Strongylidae</taxon>
        <taxon>Oesophagostomum</taxon>
    </lineage>
</organism>
<dbReference type="EMBL" id="KN550164">
    <property type="protein sequence ID" value="KHJ94886.1"/>
    <property type="molecule type" value="Genomic_DNA"/>
</dbReference>
<gene>
    <name evidence="1" type="ORF">OESDEN_05180</name>
</gene>
<name>A0A0B1TFI8_OESDE</name>
<dbReference type="Proteomes" id="UP000053660">
    <property type="component" value="Unassembled WGS sequence"/>
</dbReference>
<dbReference type="AlphaFoldDB" id="A0A0B1TFI8"/>
<reference evidence="1 2" key="1">
    <citation type="submission" date="2014-03" db="EMBL/GenBank/DDBJ databases">
        <title>Draft genome of the hookworm Oesophagostomum dentatum.</title>
        <authorList>
            <person name="Mitreva M."/>
        </authorList>
    </citation>
    <scope>NUCLEOTIDE SEQUENCE [LARGE SCALE GENOMIC DNA]</scope>
    <source>
        <strain evidence="1 2">OD-Hann</strain>
    </source>
</reference>
<sequence>MQCLLRRKDEPQFQAKYSAGAESFFRARLMNEKYLMESGENRAEEQMNISDLDDPIPESFDAREKWPDCSSISFIRDQSACGKLHLAFFFLETIY</sequence>
<dbReference type="InterPro" id="IPR038765">
    <property type="entry name" value="Papain-like_cys_pep_sf"/>
</dbReference>
<protein>
    <submittedName>
        <fullName evidence="1">Uncharacterized protein</fullName>
    </submittedName>
</protein>
<accession>A0A0B1TFI8</accession>
<evidence type="ECO:0000313" key="2">
    <source>
        <dbReference type="Proteomes" id="UP000053660"/>
    </source>
</evidence>
<dbReference type="SUPFAM" id="SSF54001">
    <property type="entry name" value="Cysteine proteinases"/>
    <property type="match status" value="1"/>
</dbReference>
<dbReference type="Gene3D" id="3.90.70.10">
    <property type="entry name" value="Cysteine proteinases"/>
    <property type="match status" value="1"/>
</dbReference>
<keyword evidence="2" id="KW-1185">Reference proteome</keyword>
<dbReference type="OrthoDB" id="5850821at2759"/>
<proteinExistence type="predicted"/>